<evidence type="ECO:0000259" key="21">
    <source>
        <dbReference type="PROSITE" id="PS51387"/>
    </source>
</evidence>
<keyword evidence="23" id="KW-1185">Reference proteome</keyword>
<dbReference type="GO" id="GO:0071555">
    <property type="term" value="P:cell wall organization"/>
    <property type="evidence" value="ECO:0007669"/>
    <property type="project" value="UniProtKB-KW"/>
</dbReference>
<protein>
    <recommendedName>
        <fullName evidence="6 19">UDP-N-acetylenolpyruvoylglucosamine reductase</fullName>
        <ecNumber evidence="5 19">1.3.1.98</ecNumber>
    </recommendedName>
    <alternativeName>
        <fullName evidence="17 19">UDP-N-acetylmuramate dehydrogenase</fullName>
    </alternativeName>
</protein>
<evidence type="ECO:0000256" key="5">
    <source>
        <dbReference type="ARBA" id="ARBA00012518"/>
    </source>
</evidence>
<evidence type="ECO:0000256" key="17">
    <source>
        <dbReference type="ARBA" id="ARBA00031026"/>
    </source>
</evidence>
<organism evidence="22 23">
    <name type="scientific">Nitrospira tepida</name>
    <dbReference type="NCBI Taxonomy" id="2973512"/>
    <lineage>
        <taxon>Bacteria</taxon>
        <taxon>Pseudomonadati</taxon>
        <taxon>Nitrospirota</taxon>
        <taxon>Nitrospiria</taxon>
        <taxon>Nitrospirales</taxon>
        <taxon>Nitrospiraceae</taxon>
        <taxon>Nitrospira</taxon>
    </lineage>
</organism>
<feature type="active site" evidence="19">
    <location>
        <position position="191"/>
    </location>
</feature>
<dbReference type="SUPFAM" id="SSF56176">
    <property type="entry name" value="FAD-binding/transporter-associated domain-like"/>
    <property type="match status" value="1"/>
</dbReference>
<dbReference type="InterPro" id="IPR016169">
    <property type="entry name" value="FAD-bd_PCMH_sub2"/>
</dbReference>
<dbReference type="InterPro" id="IPR036318">
    <property type="entry name" value="FAD-bd_PCMH-like_sf"/>
</dbReference>
<feature type="active site" description="Proton donor" evidence="19">
    <location>
        <position position="239"/>
    </location>
</feature>
<dbReference type="InterPro" id="IPR016167">
    <property type="entry name" value="FAD-bd_PCMH_sub1"/>
</dbReference>
<evidence type="ECO:0000256" key="11">
    <source>
        <dbReference type="ARBA" id="ARBA00022857"/>
    </source>
</evidence>
<comment type="cofactor">
    <cofactor evidence="1 19">
        <name>FAD</name>
        <dbReference type="ChEBI" id="CHEBI:57692"/>
    </cofactor>
</comment>
<comment type="function">
    <text evidence="2 19">Cell wall formation.</text>
</comment>
<dbReference type="InterPro" id="IPR011601">
    <property type="entry name" value="MurB_C"/>
</dbReference>
<accession>A0AA86T280</accession>
<evidence type="ECO:0000256" key="12">
    <source>
        <dbReference type="ARBA" id="ARBA00022960"/>
    </source>
</evidence>
<keyword evidence="10 19" id="KW-0274">FAD</keyword>
<dbReference type="RefSeq" id="WP_289267587.1">
    <property type="nucleotide sequence ID" value="NZ_OX365700.1"/>
</dbReference>
<name>A0AA86T280_9BACT</name>
<dbReference type="Proteomes" id="UP001179121">
    <property type="component" value="Chromosome"/>
</dbReference>
<evidence type="ECO:0000313" key="22">
    <source>
        <dbReference type="EMBL" id="CAI4030604.1"/>
    </source>
</evidence>
<evidence type="ECO:0000256" key="10">
    <source>
        <dbReference type="ARBA" id="ARBA00022827"/>
    </source>
</evidence>
<evidence type="ECO:0000256" key="14">
    <source>
        <dbReference type="ARBA" id="ARBA00023002"/>
    </source>
</evidence>
<evidence type="ECO:0000256" key="7">
    <source>
        <dbReference type="ARBA" id="ARBA00022490"/>
    </source>
</evidence>
<dbReference type="InterPro" id="IPR003170">
    <property type="entry name" value="MurB"/>
</dbReference>
<dbReference type="GO" id="GO:0005829">
    <property type="term" value="C:cytosol"/>
    <property type="evidence" value="ECO:0007669"/>
    <property type="project" value="TreeGrafter"/>
</dbReference>
<comment type="similarity">
    <text evidence="19">Belongs to the MurB family.</text>
</comment>
<dbReference type="Gene3D" id="3.30.43.10">
    <property type="entry name" value="Uridine Diphospho-n-acetylenolpyruvylglucosamine Reductase, domain 2"/>
    <property type="match status" value="1"/>
</dbReference>
<comment type="subcellular location">
    <subcellularLocation>
        <location evidence="3 19">Cytoplasm</location>
    </subcellularLocation>
</comment>
<dbReference type="GO" id="GO:0008762">
    <property type="term" value="F:UDP-N-acetylmuramate dehydrogenase activity"/>
    <property type="evidence" value="ECO:0007669"/>
    <property type="project" value="UniProtKB-UniRule"/>
</dbReference>
<sequence>MKQGFGRTRSRKSTGQGLSRSALKEALDGVRGEARFNLPLSTFTSFQIGGPADVFVTPADEEDAARLFRQAHRLRIPVFVLGGTNVLIQDRGIRGIVIGLSHLKAVRVEAGHVLYAEAGVGMPTLIKRAITLGLSGLEWAAGIPGTVGGCVVMNAGTRLGEMKDALSGVRMAFPDGSLRDLARADIGFEYRRALLPEGIVVGARLQLKPASKGEIERVVKDYLRYRKATQPLTEPNAGCVFKNPGPRTAGQLVEAAGLKGEKVGGAQVSAKHANFIVNTGRASASDVLALIRLVQDRVKAVSGVELQLELKVVGEAS</sequence>
<keyword evidence="7 19" id="KW-0963">Cytoplasm</keyword>
<dbReference type="NCBIfam" id="NF010480">
    <property type="entry name" value="PRK13905.1"/>
    <property type="match status" value="1"/>
</dbReference>
<dbReference type="GO" id="GO:0009252">
    <property type="term" value="P:peptidoglycan biosynthetic process"/>
    <property type="evidence" value="ECO:0007669"/>
    <property type="project" value="UniProtKB-UniRule"/>
</dbReference>
<keyword evidence="9 19" id="KW-0285">Flavoprotein</keyword>
<dbReference type="GO" id="GO:0071949">
    <property type="term" value="F:FAD binding"/>
    <property type="evidence" value="ECO:0007669"/>
    <property type="project" value="InterPro"/>
</dbReference>
<evidence type="ECO:0000256" key="4">
    <source>
        <dbReference type="ARBA" id="ARBA00004752"/>
    </source>
</evidence>
<evidence type="ECO:0000256" key="2">
    <source>
        <dbReference type="ARBA" id="ARBA00003921"/>
    </source>
</evidence>
<dbReference type="GO" id="GO:0051301">
    <property type="term" value="P:cell division"/>
    <property type="evidence" value="ECO:0007669"/>
    <property type="project" value="UniProtKB-KW"/>
</dbReference>
<evidence type="ECO:0000256" key="19">
    <source>
        <dbReference type="HAMAP-Rule" id="MF_00037"/>
    </source>
</evidence>
<evidence type="ECO:0000256" key="20">
    <source>
        <dbReference type="SAM" id="MobiDB-lite"/>
    </source>
</evidence>
<reference evidence="22" key="1">
    <citation type="submission" date="2022-10" db="EMBL/GenBank/DDBJ databases">
        <authorList>
            <person name="Koch H."/>
        </authorList>
    </citation>
    <scope>NUCLEOTIDE SEQUENCE</scope>
    <source>
        <strain evidence="22">DNF</strain>
    </source>
</reference>
<comment type="catalytic activity">
    <reaction evidence="18 19">
        <text>UDP-N-acetyl-alpha-D-muramate + NADP(+) = UDP-N-acetyl-3-O-(1-carboxyvinyl)-alpha-D-glucosamine + NADPH + H(+)</text>
        <dbReference type="Rhea" id="RHEA:12248"/>
        <dbReference type="ChEBI" id="CHEBI:15378"/>
        <dbReference type="ChEBI" id="CHEBI:57783"/>
        <dbReference type="ChEBI" id="CHEBI:58349"/>
        <dbReference type="ChEBI" id="CHEBI:68483"/>
        <dbReference type="ChEBI" id="CHEBI:70757"/>
        <dbReference type="EC" id="1.3.1.98"/>
    </reaction>
</comment>
<feature type="domain" description="FAD-binding PCMH-type" evidence="21">
    <location>
        <begin position="47"/>
        <end position="210"/>
    </location>
</feature>
<dbReference type="InterPro" id="IPR036635">
    <property type="entry name" value="MurB_C_sf"/>
</dbReference>
<keyword evidence="8 19" id="KW-0132">Cell division</keyword>
<dbReference type="KEGG" id="nti:DNFV4_01032"/>
<gene>
    <name evidence="19" type="primary">murB</name>
    <name evidence="22" type="ORF">DNFV4_01032</name>
</gene>
<proteinExistence type="inferred from homology"/>
<dbReference type="Gene3D" id="3.30.465.10">
    <property type="match status" value="1"/>
</dbReference>
<dbReference type="EC" id="1.3.1.98" evidence="5 19"/>
<dbReference type="EMBL" id="OX365700">
    <property type="protein sequence ID" value="CAI4030604.1"/>
    <property type="molecule type" value="Genomic_DNA"/>
</dbReference>
<evidence type="ECO:0000313" key="23">
    <source>
        <dbReference type="Proteomes" id="UP001179121"/>
    </source>
</evidence>
<evidence type="ECO:0000256" key="1">
    <source>
        <dbReference type="ARBA" id="ARBA00001974"/>
    </source>
</evidence>
<evidence type="ECO:0000256" key="6">
    <source>
        <dbReference type="ARBA" id="ARBA00015188"/>
    </source>
</evidence>
<dbReference type="Pfam" id="PF01565">
    <property type="entry name" value="FAD_binding_4"/>
    <property type="match status" value="1"/>
</dbReference>
<evidence type="ECO:0000256" key="18">
    <source>
        <dbReference type="ARBA" id="ARBA00048914"/>
    </source>
</evidence>
<dbReference type="AlphaFoldDB" id="A0AA86T280"/>
<dbReference type="HAMAP" id="MF_00037">
    <property type="entry name" value="MurB"/>
    <property type="match status" value="1"/>
</dbReference>
<evidence type="ECO:0000256" key="9">
    <source>
        <dbReference type="ARBA" id="ARBA00022630"/>
    </source>
</evidence>
<evidence type="ECO:0000256" key="15">
    <source>
        <dbReference type="ARBA" id="ARBA00023306"/>
    </source>
</evidence>
<keyword evidence="14 19" id="KW-0560">Oxidoreductase</keyword>
<evidence type="ECO:0000256" key="8">
    <source>
        <dbReference type="ARBA" id="ARBA00022618"/>
    </source>
</evidence>
<dbReference type="SUPFAM" id="SSF56194">
    <property type="entry name" value="Uridine diphospho-N-Acetylenolpyruvylglucosamine reductase, MurB, C-terminal domain"/>
    <property type="match status" value="1"/>
</dbReference>
<dbReference type="GO" id="GO:0008360">
    <property type="term" value="P:regulation of cell shape"/>
    <property type="evidence" value="ECO:0007669"/>
    <property type="project" value="UniProtKB-KW"/>
</dbReference>
<dbReference type="PANTHER" id="PTHR21071:SF4">
    <property type="entry name" value="UDP-N-ACETYLENOLPYRUVOYLGLUCOSAMINE REDUCTASE"/>
    <property type="match status" value="1"/>
</dbReference>
<keyword evidence="13 19" id="KW-0573">Peptidoglycan synthesis</keyword>
<comment type="pathway">
    <text evidence="4 19">Cell wall biogenesis; peptidoglycan biosynthesis.</text>
</comment>
<feature type="region of interest" description="Disordered" evidence="20">
    <location>
        <begin position="1"/>
        <end position="20"/>
    </location>
</feature>
<evidence type="ECO:0000256" key="16">
    <source>
        <dbReference type="ARBA" id="ARBA00023316"/>
    </source>
</evidence>
<dbReference type="InterPro" id="IPR016166">
    <property type="entry name" value="FAD-bd_PCMH"/>
</dbReference>
<dbReference type="InterPro" id="IPR006094">
    <property type="entry name" value="Oxid_FAD_bind_N"/>
</dbReference>
<dbReference type="Pfam" id="PF02873">
    <property type="entry name" value="MurB_C"/>
    <property type="match status" value="1"/>
</dbReference>
<dbReference type="NCBIfam" id="TIGR00179">
    <property type="entry name" value="murB"/>
    <property type="match status" value="1"/>
</dbReference>
<keyword evidence="15 19" id="KW-0131">Cell cycle</keyword>
<evidence type="ECO:0000256" key="3">
    <source>
        <dbReference type="ARBA" id="ARBA00004496"/>
    </source>
</evidence>
<dbReference type="Gene3D" id="3.90.78.10">
    <property type="entry name" value="UDP-N-acetylenolpyruvoylglucosamine reductase, C-terminal domain"/>
    <property type="match status" value="1"/>
</dbReference>
<keyword evidence="16 19" id="KW-0961">Cell wall biogenesis/degradation</keyword>
<dbReference type="PANTHER" id="PTHR21071">
    <property type="entry name" value="UDP-N-ACETYLENOLPYRUVOYLGLUCOSAMINE REDUCTASE"/>
    <property type="match status" value="1"/>
</dbReference>
<dbReference type="PROSITE" id="PS51387">
    <property type="entry name" value="FAD_PCMH"/>
    <property type="match status" value="1"/>
</dbReference>
<keyword evidence="12 19" id="KW-0133">Cell shape</keyword>
<feature type="active site" evidence="19">
    <location>
        <position position="309"/>
    </location>
</feature>
<evidence type="ECO:0000256" key="13">
    <source>
        <dbReference type="ARBA" id="ARBA00022984"/>
    </source>
</evidence>
<keyword evidence="11 19" id="KW-0521">NADP</keyword>